<protein>
    <recommendedName>
        <fullName evidence="2">Capsule synthesis protein CapA domain-containing protein</fullName>
    </recommendedName>
</protein>
<dbReference type="SUPFAM" id="SSF56300">
    <property type="entry name" value="Metallo-dependent phosphatases"/>
    <property type="match status" value="1"/>
</dbReference>
<dbReference type="Proteomes" id="UP000289758">
    <property type="component" value="Unassembled WGS sequence"/>
</dbReference>
<name>A0A4Q1AW62_9BACT</name>
<proteinExistence type="inferred from homology"/>
<evidence type="ECO:0000259" key="2">
    <source>
        <dbReference type="SMART" id="SM00854"/>
    </source>
</evidence>
<dbReference type="OrthoDB" id="9810718at2"/>
<dbReference type="AlphaFoldDB" id="A0A4Q1AW62"/>
<sequence>MLKVNNANLRVNDTEDYKFTNILNINITGDWAPSLGNISDILIEKEEAYYGELVKYFHNGDLNIVNLETVIDTQERDFEKSAVRLIDKPEVLSSLKSINTHLACLANNHILDNGAKGLTETIKHLREYKIEYVGAGLSKVDIYKPYLFEKNSQKIAVINTAEGEESNEKYNGHIGASDIESYNIIDQIRECKQQGYFTILIAHAGVEFIPTPPPHIQELYRTFVDEGANLVVGHHPHVPQGLEIYKDVPIFYSLGNFGIFRKKSRYMETIGYLLNINIINNKIFEIKIIPYKISAMSISILRNQEFENFRINFKKSSEYIQNNSILKTIWREYIFFRYLDVRLKNIVKEYSLNSKKFKSSQINFVSQYSEKFMFLEETNKISKFEYLDYLKEFGCIKKLKFSEKIFYFTKDKLYFFETFRKKILKFLVKIERLIKNV</sequence>
<comment type="similarity">
    <text evidence="1">Belongs to the CapA family.</text>
</comment>
<dbReference type="Pfam" id="PF09587">
    <property type="entry name" value="PGA_cap"/>
    <property type="match status" value="1"/>
</dbReference>
<feature type="domain" description="Capsule synthesis protein CapA" evidence="2">
    <location>
        <begin position="24"/>
        <end position="261"/>
    </location>
</feature>
<organism evidence="3 4">
    <name type="scientific">Halarcobacter ebronensis</name>
    <dbReference type="NCBI Taxonomy" id="1462615"/>
    <lineage>
        <taxon>Bacteria</taxon>
        <taxon>Pseudomonadati</taxon>
        <taxon>Campylobacterota</taxon>
        <taxon>Epsilonproteobacteria</taxon>
        <taxon>Campylobacterales</taxon>
        <taxon>Arcobacteraceae</taxon>
        <taxon>Halarcobacter</taxon>
    </lineage>
</organism>
<dbReference type="RefSeq" id="WP_129086990.1">
    <property type="nucleotide sequence ID" value="NZ_CP053836.1"/>
</dbReference>
<evidence type="ECO:0000313" key="3">
    <source>
        <dbReference type="EMBL" id="RXK06404.1"/>
    </source>
</evidence>
<evidence type="ECO:0000313" key="4">
    <source>
        <dbReference type="Proteomes" id="UP000289758"/>
    </source>
</evidence>
<accession>A0A4Q1AW62</accession>
<dbReference type="PANTHER" id="PTHR33393">
    <property type="entry name" value="POLYGLUTAMINE SYNTHESIS ACCESSORY PROTEIN RV0574C-RELATED"/>
    <property type="match status" value="1"/>
</dbReference>
<dbReference type="Gene3D" id="3.60.21.10">
    <property type="match status" value="1"/>
</dbReference>
<dbReference type="PANTHER" id="PTHR33393:SF12">
    <property type="entry name" value="CAPSULE BIOSYNTHESIS PROTEIN CAPA"/>
    <property type="match status" value="1"/>
</dbReference>
<dbReference type="EMBL" id="PDKK01000004">
    <property type="protein sequence ID" value="RXK06404.1"/>
    <property type="molecule type" value="Genomic_DNA"/>
</dbReference>
<keyword evidence="4" id="KW-1185">Reference proteome</keyword>
<dbReference type="InterPro" id="IPR052169">
    <property type="entry name" value="CW_Biosynth-Accessory"/>
</dbReference>
<comment type="caution">
    <text evidence="3">The sequence shown here is derived from an EMBL/GenBank/DDBJ whole genome shotgun (WGS) entry which is preliminary data.</text>
</comment>
<dbReference type="SMART" id="SM00854">
    <property type="entry name" value="PGA_cap"/>
    <property type="match status" value="1"/>
</dbReference>
<dbReference type="InterPro" id="IPR029052">
    <property type="entry name" value="Metallo-depent_PP-like"/>
</dbReference>
<dbReference type="InterPro" id="IPR019079">
    <property type="entry name" value="Capsule_synth_CapA"/>
</dbReference>
<gene>
    <name evidence="3" type="ORF">CRV07_06850</name>
</gene>
<reference evidence="3 4" key="1">
    <citation type="submission" date="2017-10" db="EMBL/GenBank/DDBJ databases">
        <title>Genomics of the genus Arcobacter.</title>
        <authorList>
            <person name="Perez-Cataluna A."/>
            <person name="Figueras M.J."/>
        </authorList>
    </citation>
    <scope>NUCLEOTIDE SEQUENCE [LARGE SCALE GENOMIC DNA]</scope>
    <source>
        <strain evidence="3 4">CECT 8441</strain>
    </source>
</reference>
<evidence type="ECO:0000256" key="1">
    <source>
        <dbReference type="ARBA" id="ARBA00005662"/>
    </source>
</evidence>
<dbReference type="CDD" id="cd07381">
    <property type="entry name" value="MPP_CapA"/>
    <property type="match status" value="1"/>
</dbReference>